<accession>A0A1Z9Z3U3</accession>
<evidence type="ECO:0000259" key="3">
    <source>
        <dbReference type="PROSITE" id="PS50977"/>
    </source>
</evidence>
<dbReference type="Proteomes" id="UP000196536">
    <property type="component" value="Unassembled WGS sequence"/>
</dbReference>
<evidence type="ECO:0000256" key="1">
    <source>
        <dbReference type="ARBA" id="ARBA00023125"/>
    </source>
</evidence>
<comment type="caution">
    <text evidence="4">The sequence shown here is derived from an EMBL/GenBank/DDBJ whole genome shotgun (WGS) entry which is preliminary data.</text>
</comment>
<dbReference type="InterPro" id="IPR050624">
    <property type="entry name" value="HTH-type_Tx_Regulator"/>
</dbReference>
<dbReference type="InterPro" id="IPR009057">
    <property type="entry name" value="Homeodomain-like_sf"/>
</dbReference>
<protein>
    <submittedName>
        <fullName evidence="4">TetR family transcriptional regulator</fullName>
    </submittedName>
</protein>
<sequence>MTASTSKTKTASRQFKGLTLEERKQIRREKFIDAGLQSYGTHGFFSVTIKDICHEAKLTERYFYESFKRSEELFKVVYLQLISDLQKNIVQAVMQAAPDHEQMIEAGLTVLLKTLKDDPRIARILFIDAVLVQELHGDTIYESFTRFDQTIFNIITLIFPEQLKNKSEASLIATGLNGYVTQIAMRWVVGGFKQPFAEVLSASCLAYRGILSFLNKKK</sequence>
<feature type="domain" description="HTH tetR-type" evidence="3">
    <location>
        <begin position="25"/>
        <end position="85"/>
    </location>
</feature>
<organism evidence="4 5">
    <name type="scientific">Acinetobacter populi</name>
    <dbReference type="NCBI Taxonomy" id="1582270"/>
    <lineage>
        <taxon>Bacteria</taxon>
        <taxon>Pseudomonadati</taxon>
        <taxon>Pseudomonadota</taxon>
        <taxon>Gammaproteobacteria</taxon>
        <taxon>Moraxellales</taxon>
        <taxon>Moraxellaceae</taxon>
        <taxon>Acinetobacter</taxon>
    </lineage>
</organism>
<evidence type="ECO:0000256" key="2">
    <source>
        <dbReference type="PROSITE-ProRule" id="PRU00335"/>
    </source>
</evidence>
<name>A0A1Z9Z3U3_9GAMM</name>
<evidence type="ECO:0000313" key="5">
    <source>
        <dbReference type="Proteomes" id="UP000196536"/>
    </source>
</evidence>
<proteinExistence type="predicted"/>
<reference evidence="4 5" key="1">
    <citation type="submission" date="2017-05" db="EMBL/GenBank/DDBJ databases">
        <title>Acinetobacter populi ANC 5415 (= PBJ7), whole genome shotgun sequencing project.</title>
        <authorList>
            <person name="Nemec A."/>
            <person name="Radolfova-Krizova L."/>
        </authorList>
    </citation>
    <scope>NUCLEOTIDE SEQUENCE [LARGE SCALE GENOMIC DNA]</scope>
    <source>
        <strain evidence="4 5">PBJ7</strain>
    </source>
</reference>
<dbReference type="PROSITE" id="PS50977">
    <property type="entry name" value="HTH_TETR_2"/>
    <property type="match status" value="1"/>
</dbReference>
<dbReference type="Gene3D" id="1.10.357.10">
    <property type="entry name" value="Tetracycline Repressor, domain 2"/>
    <property type="match status" value="1"/>
</dbReference>
<dbReference type="PANTHER" id="PTHR43479">
    <property type="entry name" value="ACREF/ENVCD OPERON REPRESSOR-RELATED"/>
    <property type="match status" value="1"/>
</dbReference>
<dbReference type="RefSeq" id="WP_087619814.1">
    <property type="nucleotide sequence ID" value="NZ_NEXX01000001.1"/>
</dbReference>
<dbReference type="InterPro" id="IPR001647">
    <property type="entry name" value="HTH_TetR"/>
</dbReference>
<dbReference type="EMBL" id="NEXX01000001">
    <property type="protein sequence ID" value="OUY09158.1"/>
    <property type="molecule type" value="Genomic_DNA"/>
</dbReference>
<gene>
    <name evidence="4" type="ORF">CAP51_06070</name>
</gene>
<dbReference type="PANTHER" id="PTHR43479:SF11">
    <property type="entry name" value="ACREF_ENVCD OPERON REPRESSOR-RELATED"/>
    <property type="match status" value="1"/>
</dbReference>
<keyword evidence="5" id="KW-1185">Reference proteome</keyword>
<dbReference type="Gene3D" id="1.10.10.60">
    <property type="entry name" value="Homeodomain-like"/>
    <property type="match status" value="1"/>
</dbReference>
<feature type="DNA-binding region" description="H-T-H motif" evidence="2">
    <location>
        <begin position="48"/>
        <end position="67"/>
    </location>
</feature>
<keyword evidence="1 2" id="KW-0238">DNA-binding</keyword>
<dbReference type="OrthoDB" id="9790413at2"/>
<evidence type="ECO:0000313" key="4">
    <source>
        <dbReference type="EMBL" id="OUY09158.1"/>
    </source>
</evidence>
<dbReference type="SUPFAM" id="SSF46689">
    <property type="entry name" value="Homeodomain-like"/>
    <property type="match status" value="1"/>
</dbReference>
<dbReference type="GO" id="GO:0003677">
    <property type="term" value="F:DNA binding"/>
    <property type="evidence" value="ECO:0007669"/>
    <property type="project" value="UniProtKB-UniRule"/>
</dbReference>
<dbReference type="AlphaFoldDB" id="A0A1Z9Z3U3"/>